<feature type="domain" description="ABC transporter" evidence="10">
    <location>
        <begin position="282"/>
        <end position="524"/>
    </location>
</feature>
<organism evidence="11 12">
    <name type="scientific">Quadrisphaera setariae</name>
    <dbReference type="NCBI Taxonomy" id="2593304"/>
    <lineage>
        <taxon>Bacteria</taxon>
        <taxon>Bacillati</taxon>
        <taxon>Actinomycetota</taxon>
        <taxon>Actinomycetes</taxon>
        <taxon>Kineosporiales</taxon>
        <taxon>Kineosporiaceae</taxon>
        <taxon>Quadrisphaera</taxon>
    </lineage>
</organism>
<keyword evidence="1" id="KW-0813">Transport</keyword>
<sequence length="531" mass="54732">MAAPAPSPQVQPQPLASVSALSKTYATRVVDRVDLQVLPGQVHALLGGNGSGKSTLLKMVAGVVVPDPGGTITVGGVEHPSEAHSPALAAAGGLRFVHQDLALVDQLSIAENFGLAAGFPRGRTGLVSARRLRERTARALAASGLDLHPDTPAGVLRPSERALVAIARALRGSGPVDGADDDGPLALVLDEPTASLPVDEVERLLSSMAALREEGHALVFVSHRLSEVTAVADHVTVLRDGRVADEGPAAGFDEARVVHAMTGHARTGAERARRSAPTGASTGAPRLRATGLAGGALRGVDLEVRAGEVVGIGGLAGSGRTSLLRALFGDLPASGAVELDGAPLALRSPRDAVRAGIALVPEDRLREAAFLDRPIWENLGARRLLFGGTRRSLVGSGARERRAAPGLVRRFAVRAPSSDAPLGALSGGNQQKVVMARWLSTSPRVVLLDEPSQGVDAVAREEIHRLVREAAEGGAAVVVVSSDLEELEALSDRVVVLADGRVVAELTGDAVTRHAVTVHMQGTTHGCEVAA</sequence>
<dbReference type="GO" id="GO:0005524">
    <property type="term" value="F:ATP binding"/>
    <property type="evidence" value="ECO:0007669"/>
    <property type="project" value="UniProtKB-KW"/>
</dbReference>
<dbReference type="GO" id="GO:0016887">
    <property type="term" value="F:ATP hydrolysis activity"/>
    <property type="evidence" value="ECO:0007669"/>
    <property type="project" value="InterPro"/>
</dbReference>
<proteinExistence type="predicted"/>
<dbReference type="InterPro" id="IPR003439">
    <property type="entry name" value="ABC_transporter-like_ATP-bd"/>
</dbReference>
<keyword evidence="8" id="KW-0472">Membrane</keyword>
<keyword evidence="3" id="KW-0762">Sugar transport</keyword>
<keyword evidence="7" id="KW-1278">Translocase</keyword>
<dbReference type="Gene3D" id="3.40.50.300">
    <property type="entry name" value="P-loop containing nucleotide triphosphate hydrolases"/>
    <property type="match status" value="2"/>
</dbReference>
<dbReference type="InterPro" id="IPR017871">
    <property type="entry name" value="ABC_transporter-like_CS"/>
</dbReference>
<comment type="caution">
    <text evidence="11">The sequence shown here is derived from an EMBL/GenBank/DDBJ whole genome shotgun (WGS) entry which is preliminary data.</text>
</comment>
<keyword evidence="4" id="KW-0677">Repeat</keyword>
<evidence type="ECO:0000313" key="12">
    <source>
        <dbReference type="Proteomes" id="UP000321234"/>
    </source>
</evidence>
<reference evidence="11 12" key="1">
    <citation type="submission" date="2019-07" db="EMBL/GenBank/DDBJ databases">
        <title>Quadrisphaera sp. strain DD2A genome sequencing and assembly.</title>
        <authorList>
            <person name="Kim I."/>
        </authorList>
    </citation>
    <scope>NUCLEOTIDE SEQUENCE [LARGE SCALE GENOMIC DNA]</scope>
    <source>
        <strain evidence="11 12">DD2A</strain>
    </source>
</reference>
<gene>
    <name evidence="11" type="ORF">FMM08_02945</name>
</gene>
<dbReference type="InterPro" id="IPR027417">
    <property type="entry name" value="P-loop_NTPase"/>
</dbReference>
<dbReference type="PROSITE" id="PS00211">
    <property type="entry name" value="ABC_TRANSPORTER_1"/>
    <property type="match status" value="1"/>
</dbReference>
<dbReference type="AlphaFoldDB" id="A0A5C8ZJC3"/>
<evidence type="ECO:0000256" key="3">
    <source>
        <dbReference type="ARBA" id="ARBA00022597"/>
    </source>
</evidence>
<dbReference type="Pfam" id="PF00005">
    <property type="entry name" value="ABC_tran"/>
    <property type="match status" value="2"/>
</dbReference>
<dbReference type="PANTHER" id="PTHR43790:SF3">
    <property type="entry name" value="D-ALLOSE IMPORT ATP-BINDING PROTEIN ALSA-RELATED"/>
    <property type="match status" value="1"/>
</dbReference>
<dbReference type="CDD" id="cd03215">
    <property type="entry name" value="ABC_Carb_Monos_II"/>
    <property type="match status" value="1"/>
</dbReference>
<dbReference type="SUPFAM" id="SSF52540">
    <property type="entry name" value="P-loop containing nucleoside triphosphate hydrolases"/>
    <property type="match status" value="2"/>
</dbReference>
<keyword evidence="6 11" id="KW-0067">ATP-binding</keyword>
<evidence type="ECO:0000256" key="4">
    <source>
        <dbReference type="ARBA" id="ARBA00022737"/>
    </source>
</evidence>
<dbReference type="InterPro" id="IPR050107">
    <property type="entry name" value="ABC_carbohydrate_import_ATPase"/>
</dbReference>
<evidence type="ECO:0000259" key="10">
    <source>
        <dbReference type="PROSITE" id="PS50893"/>
    </source>
</evidence>
<keyword evidence="5" id="KW-0547">Nucleotide-binding</keyword>
<dbReference type="PROSITE" id="PS50893">
    <property type="entry name" value="ABC_TRANSPORTER_2"/>
    <property type="match status" value="2"/>
</dbReference>
<dbReference type="SMART" id="SM00382">
    <property type="entry name" value="AAA"/>
    <property type="match status" value="2"/>
</dbReference>
<evidence type="ECO:0000256" key="7">
    <source>
        <dbReference type="ARBA" id="ARBA00022967"/>
    </source>
</evidence>
<dbReference type="PANTHER" id="PTHR43790">
    <property type="entry name" value="CARBOHYDRATE TRANSPORT ATP-BINDING PROTEIN MG119-RELATED"/>
    <property type="match status" value="1"/>
</dbReference>
<evidence type="ECO:0000256" key="8">
    <source>
        <dbReference type="ARBA" id="ARBA00023136"/>
    </source>
</evidence>
<name>A0A5C8ZJC3_9ACTN</name>
<dbReference type="Proteomes" id="UP000321234">
    <property type="component" value="Unassembled WGS sequence"/>
</dbReference>
<accession>A0A5C8ZJC3</accession>
<protein>
    <submittedName>
        <fullName evidence="11">Sugar ABC transporter ATP-binding protein</fullName>
    </submittedName>
</protein>
<dbReference type="EMBL" id="VKAC01000001">
    <property type="protein sequence ID" value="TXR58155.1"/>
    <property type="molecule type" value="Genomic_DNA"/>
</dbReference>
<evidence type="ECO:0000256" key="6">
    <source>
        <dbReference type="ARBA" id="ARBA00022840"/>
    </source>
</evidence>
<dbReference type="OrthoDB" id="39350at2"/>
<evidence type="ECO:0000256" key="9">
    <source>
        <dbReference type="SAM" id="MobiDB-lite"/>
    </source>
</evidence>
<dbReference type="RefSeq" id="WP_147924764.1">
    <property type="nucleotide sequence ID" value="NZ_VKAC01000001.1"/>
</dbReference>
<feature type="region of interest" description="Disordered" evidence="9">
    <location>
        <begin position="265"/>
        <end position="287"/>
    </location>
</feature>
<feature type="domain" description="ABC transporter" evidence="10">
    <location>
        <begin position="10"/>
        <end position="265"/>
    </location>
</feature>
<keyword evidence="2" id="KW-1003">Cell membrane</keyword>
<keyword evidence="12" id="KW-1185">Reference proteome</keyword>
<evidence type="ECO:0000313" key="11">
    <source>
        <dbReference type="EMBL" id="TXR58155.1"/>
    </source>
</evidence>
<dbReference type="CDD" id="cd03216">
    <property type="entry name" value="ABC_Carb_Monos_I"/>
    <property type="match status" value="1"/>
</dbReference>
<evidence type="ECO:0000256" key="2">
    <source>
        <dbReference type="ARBA" id="ARBA00022475"/>
    </source>
</evidence>
<dbReference type="InterPro" id="IPR003593">
    <property type="entry name" value="AAA+_ATPase"/>
</dbReference>
<evidence type="ECO:0000256" key="1">
    <source>
        <dbReference type="ARBA" id="ARBA00022448"/>
    </source>
</evidence>
<evidence type="ECO:0000256" key="5">
    <source>
        <dbReference type="ARBA" id="ARBA00022741"/>
    </source>
</evidence>